<comment type="function">
    <text evidence="7">Component of the Mediator complex, a coactivator involved in the regulated transcription of nearly all RNA polymerase II-dependent genes. Mediator functions as a bridge to convey information from gene-specific regulatory proteins to the basal RNA polymerase II transcription machinery. Mediator is recruited to promoters by direct interactions with regulatory proteins and serves as a scaffold for the assembly of a functional preinitiation complex with RNA polymerase II and the general transcription factors.</text>
</comment>
<name>A0A0F4GTA4_9PEZI</name>
<gene>
    <name evidence="7" type="primary">MED9</name>
    <name evidence="9" type="ORF">TI39_contig336g00051</name>
</gene>
<accession>A0A0F4GTA4</accession>
<dbReference type="STRING" id="1047168.A0A0F4GTA4"/>
<evidence type="ECO:0000256" key="7">
    <source>
        <dbReference type="RuleBase" id="RU364145"/>
    </source>
</evidence>
<keyword evidence="6 7" id="KW-0539">Nucleus</keyword>
<evidence type="ECO:0000256" key="3">
    <source>
        <dbReference type="ARBA" id="ARBA00023015"/>
    </source>
</evidence>
<comment type="subunit">
    <text evidence="7">Component of the Mediator complex.</text>
</comment>
<evidence type="ECO:0000256" key="5">
    <source>
        <dbReference type="ARBA" id="ARBA00023163"/>
    </source>
</evidence>
<dbReference type="InterPro" id="IPR011425">
    <property type="entry name" value="Med9"/>
</dbReference>
<dbReference type="GO" id="GO:0016592">
    <property type="term" value="C:mediator complex"/>
    <property type="evidence" value="ECO:0007669"/>
    <property type="project" value="InterPro"/>
</dbReference>
<evidence type="ECO:0000313" key="9">
    <source>
        <dbReference type="EMBL" id="KJY00283.1"/>
    </source>
</evidence>
<evidence type="ECO:0000313" key="10">
    <source>
        <dbReference type="Proteomes" id="UP000033647"/>
    </source>
</evidence>
<dbReference type="GO" id="GO:0003712">
    <property type="term" value="F:transcription coregulator activity"/>
    <property type="evidence" value="ECO:0007669"/>
    <property type="project" value="InterPro"/>
</dbReference>
<feature type="coiled-coil region" evidence="8">
    <location>
        <begin position="127"/>
        <end position="161"/>
    </location>
</feature>
<comment type="similarity">
    <text evidence="2 7">Belongs to the Mediator complex subunit 9 family.</text>
</comment>
<keyword evidence="3 7" id="KW-0805">Transcription regulation</keyword>
<comment type="subcellular location">
    <subcellularLocation>
        <location evidence="1 7">Nucleus</location>
    </subcellularLocation>
</comment>
<comment type="caution">
    <text evidence="9">The sequence shown here is derived from an EMBL/GenBank/DDBJ whole genome shotgun (WGS) entry which is preliminary data.</text>
</comment>
<keyword evidence="4 7" id="KW-0010">Activator</keyword>
<protein>
    <recommendedName>
        <fullName evidence="7">Mediator of RNA polymerase II transcription subunit 9</fullName>
    </recommendedName>
    <alternativeName>
        <fullName evidence="7">Mediator complex subunit 9</fullName>
    </alternativeName>
</protein>
<keyword evidence="8" id="KW-0175">Coiled coil</keyword>
<evidence type="ECO:0000256" key="4">
    <source>
        <dbReference type="ARBA" id="ARBA00023159"/>
    </source>
</evidence>
<dbReference type="OrthoDB" id="5414694at2759"/>
<dbReference type="AlphaFoldDB" id="A0A0F4GTA4"/>
<proteinExistence type="inferred from homology"/>
<dbReference type="Proteomes" id="UP000033647">
    <property type="component" value="Unassembled WGS sequence"/>
</dbReference>
<evidence type="ECO:0000256" key="6">
    <source>
        <dbReference type="ARBA" id="ARBA00023242"/>
    </source>
</evidence>
<organism evidence="9 10">
    <name type="scientific">Zymoseptoria brevis</name>
    <dbReference type="NCBI Taxonomy" id="1047168"/>
    <lineage>
        <taxon>Eukaryota</taxon>
        <taxon>Fungi</taxon>
        <taxon>Dikarya</taxon>
        <taxon>Ascomycota</taxon>
        <taxon>Pezizomycotina</taxon>
        <taxon>Dothideomycetes</taxon>
        <taxon>Dothideomycetidae</taxon>
        <taxon>Mycosphaerellales</taxon>
        <taxon>Mycosphaerellaceae</taxon>
        <taxon>Zymoseptoria</taxon>
    </lineage>
</organism>
<evidence type="ECO:0000256" key="1">
    <source>
        <dbReference type="ARBA" id="ARBA00004123"/>
    </source>
</evidence>
<evidence type="ECO:0000256" key="8">
    <source>
        <dbReference type="SAM" id="Coils"/>
    </source>
</evidence>
<dbReference type="GO" id="GO:0006357">
    <property type="term" value="P:regulation of transcription by RNA polymerase II"/>
    <property type="evidence" value="ECO:0007669"/>
    <property type="project" value="InterPro"/>
</dbReference>
<dbReference type="Pfam" id="PF07544">
    <property type="entry name" value="Med9"/>
    <property type="match status" value="1"/>
</dbReference>
<reference evidence="9 10" key="1">
    <citation type="submission" date="2015-03" db="EMBL/GenBank/DDBJ databases">
        <title>RNA-seq based gene annotation and comparative genomics of four Zymoseptoria species reveal species-specific pathogenicity related genes and transposable element activity.</title>
        <authorList>
            <person name="Grandaubert J."/>
            <person name="Bhattacharyya A."/>
            <person name="Stukenbrock E.H."/>
        </authorList>
    </citation>
    <scope>NUCLEOTIDE SEQUENCE [LARGE SCALE GENOMIC DNA]</scope>
    <source>
        <strain evidence="9 10">Zb18110</strain>
    </source>
</reference>
<keyword evidence="10" id="KW-1185">Reference proteome</keyword>
<evidence type="ECO:0000256" key="2">
    <source>
        <dbReference type="ARBA" id="ARBA00008089"/>
    </source>
</evidence>
<sequence>MPQAARAMMERTTVPYFSLEQHRFHSQTINMTHPIKTTTNLTPASQLLALPPPGTFDILPALHELLSRVALQQTDPNLHTANSNLSDSVPEGTSYIGLAPLAPKDLPTAVLEVKAKIRAALRAVEGLPDVERSLEEQDEEIAELEERIRRQRIVLSGLQDVKDAKVGDMG</sequence>
<keyword evidence="5 7" id="KW-0804">Transcription</keyword>
<dbReference type="EMBL" id="LAFY01000328">
    <property type="protein sequence ID" value="KJY00283.1"/>
    <property type="molecule type" value="Genomic_DNA"/>
</dbReference>